<accession>A0A0C3DLF9</accession>
<dbReference type="HOGENOM" id="CLU_2723650_0_0_1"/>
<dbReference type="InParanoid" id="A0A0C3DLF9"/>
<organism evidence="1 2">
    <name type="scientific">Scleroderma citrinum Foug A</name>
    <dbReference type="NCBI Taxonomy" id="1036808"/>
    <lineage>
        <taxon>Eukaryota</taxon>
        <taxon>Fungi</taxon>
        <taxon>Dikarya</taxon>
        <taxon>Basidiomycota</taxon>
        <taxon>Agaricomycotina</taxon>
        <taxon>Agaricomycetes</taxon>
        <taxon>Agaricomycetidae</taxon>
        <taxon>Boletales</taxon>
        <taxon>Sclerodermatineae</taxon>
        <taxon>Sclerodermataceae</taxon>
        <taxon>Scleroderma</taxon>
    </lineage>
</organism>
<dbReference type="Proteomes" id="UP000053989">
    <property type="component" value="Unassembled WGS sequence"/>
</dbReference>
<dbReference type="AlphaFoldDB" id="A0A0C3DLF9"/>
<dbReference type="EMBL" id="KN822108">
    <property type="protein sequence ID" value="KIM56901.1"/>
    <property type="molecule type" value="Genomic_DNA"/>
</dbReference>
<evidence type="ECO:0000313" key="2">
    <source>
        <dbReference type="Proteomes" id="UP000053989"/>
    </source>
</evidence>
<protein>
    <submittedName>
        <fullName evidence="1">Uncharacterized protein</fullName>
    </submittedName>
</protein>
<keyword evidence="2" id="KW-1185">Reference proteome</keyword>
<reference evidence="2" key="2">
    <citation type="submission" date="2015-01" db="EMBL/GenBank/DDBJ databases">
        <title>Evolutionary Origins and Diversification of the Mycorrhizal Mutualists.</title>
        <authorList>
            <consortium name="DOE Joint Genome Institute"/>
            <consortium name="Mycorrhizal Genomics Consortium"/>
            <person name="Kohler A."/>
            <person name="Kuo A."/>
            <person name="Nagy L.G."/>
            <person name="Floudas D."/>
            <person name="Copeland A."/>
            <person name="Barry K.W."/>
            <person name="Cichocki N."/>
            <person name="Veneault-Fourrey C."/>
            <person name="LaButti K."/>
            <person name="Lindquist E.A."/>
            <person name="Lipzen A."/>
            <person name="Lundell T."/>
            <person name="Morin E."/>
            <person name="Murat C."/>
            <person name="Riley R."/>
            <person name="Ohm R."/>
            <person name="Sun H."/>
            <person name="Tunlid A."/>
            <person name="Henrissat B."/>
            <person name="Grigoriev I.V."/>
            <person name="Hibbett D.S."/>
            <person name="Martin F."/>
        </authorList>
    </citation>
    <scope>NUCLEOTIDE SEQUENCE [LARGE SCALE GENOMIC DNA]</scope>
    <source>
        <strain evidence="2">Foug A</strain>
    </source>
</reference>
<sequence length="72" mass="8156">MGSSTRRTHTAELTEACLEKLRCLGLNVRQTSGPCSRPPPVTTDPWRELLSSVKQGNKIGRCRSRRTVFQNW</sequence>
<reference evidence="1 2" key="1">
    <citation type="submission" date="2014-04" db="EMBL/GenBank/DDBJ databases">
        <authorList>
            <consortium name="DOE Joint Genome Institute"/>
            <person name="Kuo A."/>
            <person name="Kohler A."/>
            <person name="Nagy L.G."/>
            <person name="Floudas D."/>
            <person name="Copeland A."/>
            <person name="Barry K.W."/>
            <person name="Cichocki N."/>
            <person name="Veneault-Fourrey C."/>
            <person name="LaButti K."/>
            <person name="Lindquist E.A."/>
            <person name="Lipzen A."/>
            <person name="Lundell T."/>
            <person name="Morin E."/>
            <person name="Murat C."/>
            <person name="Sun H."/>
            <person name="Tunlid A."/>
            <person name="Henrissat B."/>
            <person name="Grigoriev I.V."/>
            <person name="Hibbett D.S."/>
            <person name="Martin F."/>
            <person name="Nordberg H.P."/>
            <person name="Cantor M.N."/>
            <person name="Hua S.X."/>
        </authorList>
    </citation>
    <scope>NUCLEOTIDE SEQUENCE [LARGE SCALE GENOMIC DNA]</scope>
    <source>
        <strain evidence="1 2">Foug A</strain>
    </source>
</reference>
<name>A0A0C3DLF9_9AGAM</name>
<proteinExistence type="predicted"/>
<gene>
    <name evidence="1" type="ORF">SCLCIDRAFT_1219934</name>
</gene>
<evidence type="ECO:0000313" key="1">
    <source>
        <dbReference type="EMBL" id="KIM56901.1"/>
    </source>
</evidence>